<accession>A0A8J1U7F7</accession>
<proteinExistence type="predicted"/>
<keyword evidence="2" id="KW-0812">Transmembrane</keyword>
<reference evidence="5" key="1">
    <citation type="submission" date="2022-03" db="EMBL/GenBank/DDBJ databases">
        <authorList>
            <person name="Martin C."/>
        </authorList>
    </citation>
    <scope>NUCLEOTIDE SEQUENCE</scope>
</reference>
<feature type="region of interest" description="Disordered" evidence="1">
    <location>
        <begin position="336"/>
        <end position="413"/>
    </location>
</feature>
<keyword evidence="6" id="KW-1185">Reference proteome</keyword>
<dbReference type="GO" id="GO:0008236">
    <property type="term" value="F:serine-type peptidase activity"/>
    <property type="evidence" value="ECO:0007669"/>
    <property type="project" value="InterPro"/>
</dbReference>
<dbReference type="InterPro" id="IPR001375">
    <property type="entry name" value="Peptidase_S9_cat"/>
</dbReference>
<dbReference type="PANTHER" id="PTHR48081:SF33">
    <property type="entry name" value="KYNURENINE FORMAMIDASE"/>
    <property type="match status" value="1"/>
</dbReference>
<evidence type="ECO:0000259" key="4">
    <source>
        <dbReference type="Pfam" id="PF20434"/>
    </source>
</evidence>
<feature type="domain" description="BD-FAE-like" evidence="4">
    <location>
        <begin position="100"/>
        <end position="212"/>
    </location>
</feature>
<dbReference type="Pfam" id="PF00326">
    <property type="entry name" value="Peptidase_S9"/>
    <property type="match status" value="1"/>
</dbReference>
<protein>
    <submittedName>
        <fullName evidence="5">Uncharacterized protein</fullName>
    </submittedName>
</protein>
<feature type="region of interest" description="Disordered" evidence="1">
    <location>
        <begin position="245"/>
        <end position="301"/>
    </location>
</feature>
<feature type="compositionally biased region" description="Basic and acidic residues" evidence="1">
    <location>
        <begin position="382"/>
        <end position="393"/>
    </location>
</feature>
<dbReference type="InterPro" id="IPR029058">
    <property type="entry name" value="AB_hydrolase_fold"/>
</dbReference>
<dbReference type="AlphaFoldDB" id="A0A8J1U7F7"/>
<dbReference type="SUPFAM" id="SSF53474">
    <property type="entry name" value="alpha/beta-Hydrolases"/>
    <property type="match status" value="2"/>
</dbReference>
<evidence type="ECO:0000256" key="2">
    <source>
        <dbReference type="SAM" id="Phobius"/>
    </source>
</evidence>
<feature type="compositionally biased region" description="Polar residues" evidence="1">
    <location>
        <begin position="289"/>
        <end position="301"/>
    </location>
</feature>
<evidence type="ECO:0000259" key="3">
    <source>
        <dbReference type="Pfam" id="PF00326"/>
    </source>
</evidence>
<evidence type="ECO:0000313" key="6">
    <source>
        <dbReference type="Proteomes" id="UP000749559"/>
    </source>
</evidence>
<comment type="caution">
    <text evidence="5">The sequence shown here is derived from an EMBL/GenBank/DDBJ whole genome shotgun (WGS) entry which is preliminary data.</text>
</comment>
<dbReference type="InterPro" id="IPR019826">
    <property type="entry name" value="Carboxylesterase_B_AS"/>
</dbReference>
<evidence type="ECO:0000256" key="1">
    <source>
        <dbReference type="SAM" id="MobiDB-lite"/>
    </source>
</evidence>
<dbReference type="OrthoDB" id="433474at2759"/>
<sequence>MTQLSKQIAKGVVLVAGSVIAIPYSIAVLCNILYGWPTGPEKYKRALHPKKVYALNYAILQQFGNLRYAELFFRWKYFYFNASLSRVIKDIKYSQNDRFLDLYYPAVPSDRPRPVVMFVYGGAWGSGNKSMYGLLAASIADKLNAIVLCPNYCIHPQGYVDDMIQDIVDCMTWVQDDIEKFGGNKQNLILLGHSAGAHLCVMSVLELVMKRLAHDIPLPKFSTPGIPGRLPPSTVRQTNSESIHFEDQYFNGDNDTNDEGEDRPVDKKDSSGSSQSDFLVLDDKDEESSSSTAKRLQSIESGTSSIEQLDLSASMTETLAADTSQLASTTSSFILLEPEKDDNNMGQDPEKDVFTGHDEDKPKEEENSSDDVDNQDVSLLTETKDQGEQRDEDQGGGDNGESTSDPSEHTTPPIIVQAATPLTETGGMSAMGEASCSEQPLVDALSSVKAVIGLAGVYHIGDHYKHEMYRGVEDISTMGKAMYGPEHFDRFSPTTIVERLDNTISLPMMVLVHGSTDTTVPVSSTTKFADALSNTSTNVTTQILPNCSHTDICMDLMSSKRGFHDPVMRVIVETAQRVLHDKYFLKM</sequence>
<dbReference type="GO" id="GO:0006508">
    <property type="term" value="P:proteolysis"/>
    <property type="evidence" value="ECO:0007669"/>
    <property type="project" value="InterPro"/>
</dbReference>
<feature type="domain" description="Peptidase S9 prolyl oligopeptidase catalytic" evidence="3">
    <location>
        <begin position="449"/>
        <end position="549"/>
    </location>
</feature>
<dbReference type="InterPro" id="IPR049492">
    <property type="entry name" value="BD-FAE-like_dom"/>
</dbReference>
<keyword evidence="2" id="KW-1133">Transmembrane helix</keyword>
<feature type="transmembrane region" description="Helical" evidence="2">
    <location>
        <begin position="12"/>
        <end position="36"/>
    </location>
</feature>
<dbReference type="Pfam" id="PF20434">
    <property type="entry name" value="BD-FAE"/>
    <property type="match status" value="1"/>
</dbReference>
<dbReference type="GO" id="GO:0004061">
    <property type="term" value="F:arylformamidase activity"/>
    <property type="evidence" value="ECO:0007669"/>
    <property type="project" value="TreeGrafter"/>
</dbReference>
<feature type="compositionally biased region" description="Basic and acidic residues" evidence="1">
    <location>
        <begin position="337"/>
        <end position="366"/>
    </location>
</feature>
<name>A0A8J1U7F7_OWEFU</name>
<organism evidence="5 6">
    <name type="scientific">Owenia fusiformis</name>
    <name type="common">Polychaete worm</name>
    <dbReference type="NCBI Taxonomy" id="6347"/>
    <lineage>
        <taxon>Eukaryota</taxon>
        <taxon>Metazoa</taxon>
        <taxon>Spiralia</taxon>
        <taxon>Lophotrochozoa</taxon>
        <taxon>Annelida</taxon>
        <taxon>Polychaeta</taxon>
        <taxon>Sedentaria</taxon>
        <taxon>Canalipalpata</taxon>
        <taxon>Sabellida</taxon>
        <taxon>Oweniida</taxon>
        <taxon>Oweniidae</taxon>
        <taxon>Owenia</taxon>
    </lineage>
</organism>
<dbReference type="Proteomes" id="UP000749559">
    <property type="component" value="Unassembled WGS sequence"/>
</dbReference>
<dbReference type="PROSITE" id="PS00122">
    <property type="entry name" value="CARBOXYLESTERASE_B_1"/>
    <property type="match status" value="1"/>
</dbReference>
<dbReference type="EMBL" id="CAIIXF020000009">
    <property type="protein sequence ID" value="CAH1795630.1"/>
    <property type="molecule type" value="Genomic_DNA"/>
</dbReference>
<dbReference type="Gene3D" id="3.40.50.1820">
    <property type="entry name" value="alpha/beta hydrolase"/>
    <property type="match status" value="2"/>
</dbReference>
<gene>
    <name evidence="5" type="ORF">OFUS_LOCUS20145</name>
</gene>
<dbReference type="InterPro" id="IPR050300">
    <property type="entry name" value="GDXG_lipolytic_enzyme"/>
</dbReference>
<keyword evidence="2" id="KW-0472">Membrane</keyword>
<dbReference type="PANTHER" id="PTHR48081">
    <property type="entry name" value="AB HYDROLASE SUPERFAMILY PROTEIN C4A8.06C"/>
    <property type="match status" value="1"/>
</dbReference>
<evidence type="ECO:0000313" key="5">
    <source>
        <dbReference type="EMBL" id="CAH1795630.1"/>
    </source>
</evidence>